<dbReference type="InterPro" id="IPR000415">
    <property type="entry name" value="Nitroreductase-like"/>
</dbReference>
<keyword evidence="2" id="KW-0521">NADP</keyword>
<accession>A0A974XME9</accession>
<keyword evidence="3" id="KW-0560">Oxidoreductase</keyword>
<dbReference type="GO" id="GO:0016491">
    <property type="term" value="F:oxidoreductase activity"/>
    <property type="evidence" value="ECO:0007669"/>
    <property type="project" value="UniProtKB-KW"/>
</dbReference>
<dbReference type="EMBL" id="CP071504">
    <property type="protein sequence ID" value="QSX31090.1"/>
    <property type="molecule type" value="Genomic_DNA"/>
</dbReference>
<name>A0A974XME9_9GAMM</name>
<dbReference type="RefSeq" id="WP_207325751.1">
    <property type="nucleotide sequence ID" value="NZ_CP071504.1"/>
</dbReference>
<dbReference type="Proteomes" id="UP000663281">
    <property type="component" value="Chromosome"/>
</dbReference>
<dbReference type="InterPro" id="IPR033878">
    <property type="entry name" value="NfsB-like"/>
</dbReference>
<dbReference type="SUPFAM" id="SSF55469">
    <property type="entry name" value="FMN-dependent nitroreductase-like"/>
    <property type="match status" value="1"/>
</dbReference>
<dbReference type="AlphaFoldDB" id="A0A974XME9"/>
<dbReference type="Pfam" id="PF00881">
    <property type="entry name" value="Nitroreductase"/>
    <property type="match status" value="1"/>
</dbReference>
<keyword evidence="6" id="KW-1185">Reference proteome</keyword>
<comment type="similarity">
    <text evidence="1">Belongs to the nitroreductase family.</text>
</comment>
<feature type="domain" description="Nitroreductase" evidence="4">
    <location>
        <begin position="20"/>
        <end position="213"/>
    </location>
</feature>
<evidence type="ECO:0000313" key="6">
    <source>
        <dbReference type="Proteomes" id="UP000663281"/>
    </source>
</evidence>
<evidence type="ECO:0000256" key="1">
    <source>
        <dbReference type="ARBA" id="ARBA00007118"/>
    </source>
</evidence>
<dbReference type="CDD" id="cd02149">
    <property type="entry name" value="NfsB-like"/>
    <property type="match status" value="1"/>
</dbReference>
<evidence type="ECO:0000256" key="2">
    <source>
        <dbReference type="ARBA" id="ARBA00022857"/>
    </source>
</evidence>
<proteinExistence type="inferred from homology"/>
<evidence type="ECO:0000256" key="3">
    <source>
        <dbReference type="ARBA" id="ARBA00023002"/>
    </source>
</evidence>
<dbReference type="KEGG" id="scyp:JYB88_05460"/>
<evidence type="ECO:0000313" key="5">
    <source>
        <dbReference type="EMBL" id="QSX31090.1"/>
    </source>
</evidence>
<dbReference type="Gene3D" id="3.40.109.10">
    <property type="entry name" value="NADH Oxidase"/>
    <property type="match status" value="1"/>
</dbReference>
<reference evidence="5 6" key="1">
    <citation type="submission" date="2021-03" db="EMBL/GenBank/DDBJ databases">
        <title>Novel species identification of genus Shewanella.</title>
        <authorList>
            <person name="Liu G."/>
            <person name="Zhang Q."/>
        </authorList>
    </citation>
    <scope>NUCLEOTIDE SEQUENCE [LARGE SCALE GENOMIC DNA]</scope>
    <source>
        <strain evidence="5 6">FJAT-53726</strain>
    </source>
</reference>
<dbReference type="PANTHER" id="PTHR43673">
    <property type="entry name" value="NAD(P)H NITROREDUCTASE YDGI-RELATED"/>
    <property type="match status" value="1"/>
</dbReference>
<gene>
    <name evidence="5" type="ORF">JYB88_05460</name>
</gene>
<dbReference type="PANTHER" id="PTHR43673:SF10">
    <property type="entry name" value="NADH DEHYDROGENASE_NAD(P)H NITROREDUCTASE XCC3605-RELATED"/>
    <property type="match status" value="1"/>
</dbReference>
<dbReference type="InterPro" id="IPR029479">
    <property type="entry name" value="Nitroreductase"/>
</dbReference>
<evidence type="ECO:0000259" key="4">
    <source>
        <dbReference type="Pfam" id="PF00881"/>
    </source>
</evidence>
<sequence length="234" mass="26552">MTKSITNSAMQQELASAFAFRHACKLFDENKKISADEFNTILEAARLSPSSFGMEPWQLLVVQAPEKRELFREFSWGANGGFHGTQGQLGSASHFVIFLAHTDVTMRHHSDYQQQLMRETKQLPEEVIGFINQAFEKFQLHDFAIEGRRQIIDWSGKQAYIALGNMMTTAALLGIDSCPIEGFEIQKATQVLAEEFGIDTERYVPAVMAAFGYRAAAPHHEKTRRTMEQVVQWF</sequence>
<organism evidence="5 6">
    <name type="scientific">Shewanella cyperi</name>
    <dbReference type="NCBI Taxonomy" id="2814292"/>
    <lineage>
        <taxon>Bacteria</taxon>
        <taxon>Pseudomonadati</taxon>
        <taxon>Pseudomonadota</taxon>
        <taxon>Gammaproteobacteria</taxon>
        <taxon>Alteromonadales</taxon>
        <taxon>Shewanellaceae</taxon>
        <taxon>Shewanella</taxon>
    </lineage>
</organism>
<protein>
    <submittedName>
        <fullName evidence="5">NAD(P)H-dependent oxidoreductase</fullName>
    </submittedName>
</protein>